<dbReference type="AlphaFoldDB" id="A0A4Y9Z5W0"/>
<reference evidence="1 2" key="1">
    <citation type="submission" date="2019-01" db="EMBL/GenBank/DDBJ databases">
        <title>Genome sequencing of the rare red list fungi Fomitopsis rosea.</title>
        <authorList>
            <person name="Buettner E."/>
            <person name="Kellner H."/>
        </authorList>
    </citation>
    <scope>NUCLEOTIDE SEQUENCE [LARGE SCALE GENOMIC DNA]</scope>
    <source>
        <strain evidence="1 2">DSM 105464</strain>
    </source>
</reference>
<gene>
    <name evidence="1" type="ORF">EVJ58_g62</name>
</gene>
<evidence type="ECO:0000313" key="1">
    <source>
        <dbReference type="EMBL" id="TFY70115.1"/>
    </source>
</evidence>
<evidence type="ECO:0000313" key="2">
    <source>
        <dbReference type="Proteomes" id="UP000298390"/>
    </source>
</evidence>
<proteinExistence type="predicted"/>
<comment type="caution">
    <text evidence="1">The sequence shown here is derived from an EMBL/GenBank/DDBJ whole genome shotgun (WGS) entry which is preliminary data.</text>
</comment>
<sequence length="333" mass="37923">MCASLRSRTRLHSSHTVIFATGIATTTATSVLPSCVIRNTSAACPANYRSNCMAAYSNTWETNHGDEAFGCVAWSSLKIRFANSNCERVSLRRRRFPLPGPTLRKLWLDGITFKSEDDLLHLLAAFPKLSDVRLEGMEITQDISAIGDEAYRTRIESLHVDCYDYVPSFMQFVRRLLSPPIKLRLRRISWDLDTKLNPGYPHAVSDVAVLLDSIRVSSDVLEACEINFDHANWLHHLNTSSLTRLASLTLGLSTCDIDHPVYPNKFDYLPEFLTTLYALHLRRLQLLFSLMTFEPRSSLLNFPWPQLDNALISLHKRYPTLKLSLRVQVMLRP</sequence>
<protein>
    <submittedName>
        <fullName evidence="1">Uncharacterized protein</fullName>
    </submittedName>
</protein>
<name>A0A4Y9Z5W0_9APHY</name>
<dbReference type="EMBL" id="SEKV01000001">
    <property type="protein sequence ID" value="TFY70115.1"/>
    <property type="molecule type" value="Genomic_DNA"/>
</dbReference>
<dbReference type="Proteomes" id="UP000298390">
    <property type="component" value="Unassembled WGS sequence"/>
</dbReference>
<accession>A0A4Y9Z5W0</accession>
<organism evidence="1 2">
    <name type="scientific">Rhodofomes roseus</name>
    <dbReference type="NCBI Taxonomy" id="34475"/>
    <lineage>
        <taxon>Eukaryota</taxon>
        <taxon>Fungi</taxon>
        <taxon>Dikarya</taxon>
        <taxon>Basidiomycota</taxon>
        <taxon>Agaricomycotina</taxon>
        <taxon>Agaricomycetes</taxon>
        <taxon>Polyporales</taxon>
        <taxon>Rhodofomes</taxon>
    </lineage>
</organism>